<name>A0ABW7ELU2_9BURK</name>
<dbReference type="SUPFAM" id="SSF81901">
    <property type="entry name" value="HCP-like"/>
    <property type="match status" value="1"/>
</dbReference>
<organism evidence="2 3">
    <name type="scientific">Pelomonas dachongensis</name>
    <dbReference type="NCBI Taxonomy" id="3299029"/>
    <lineage>
        <taxon>Bacteria</taxon>
        <taxon>Pseudomonadati</taxon>
        <taxon>Pseudomonadota</taxon>
        <taxon>Betaproteobacteria</taxon>
        <taxon>Burkholderiales</taxon>
        <taxon>Sphaerotilaceae</taxon>
        <taxon>Roseateles</taxon>
    </lineage>
</organism>
<keyword evidence="1" id="KW-0732">Signal</keyword>
<dbReference type="EMBL" id="JBIGHY010000003">
    <property type="protein sequence ID" value="MFG6414462.1"/>
    <property type="molecule type" value="Genomic_DNA"/>
</dbReference>
<evidence type="ECO:0000313" key="3">
    <source>
        <dbReference type="Proteomes" id="UP001606300"/>
    </source>
</evidence>
<reference evidence="2 3" key="1">
    <citation type="submission" date="2024-09" db="EMBL/GenBank/DDBJ databases">
        <title>Novel species of the genus Pelomonas and Roseateles isolated from streams.</title>
        <authorList>
            <person name="Lu H."/>
        </authorList>
    </citation>
    <scope>NUCLEOTIDE SEQUENCE [LARGE SCALE GENOMIC DNA]</scope>
    <source>
        <strain evidence="2 3">DC23W</strain>
    </source>
</reference>
<protein>
    <recommendedName>
        <fullName evidence="4">Alginate lyase</fullName>
    </recommendedName>
</protein>
<proteinExistence type="predicted"/>
<feature type="signal peptide" evidence="1">
    <location>
        <begin position="1"/>
        <end position="25"/>
    </location>
</feature>
<evidence type="ECO:0000256" key="1">
    <source>
        <dbReference type="SAM" id="SignalP"/>
    </source>
</evidence>
<dbReference type="RefSeq" id="WP_394470535.1">
    <property type="nucleotide sequence ID" value="NZ_JBIGHY010000003.1"/>
</dbReference>
<feature type="chain" id="PRO_5046795011" description="Alginate lyase" evidence="1">
    <location>
        <begin position="26"/>
        <end position="275"/>
    </location>
</feature>
<accession>A0ABW7ELU2</accession>
<dbReference type="Proteomes" id="UP001606300">
    <property type="component" value="Unassembled WGS sequence"/>
</dbReference>
<keyword evidence="3" id="KW-1185">Reference proteome</keyword>
<evidence type="ECO:0008006" key="4">
    <source>
        <dbReference type="Google" id="ProtNLM"/>
    </source>
</evidence>
<sequence>MTTRRHLTCIAMTALLLAWAGAAQAAATRDEITREALLRGYTTADAEARYKALQNRSITASTPAANAIASGLGVLAANAQRRMDEDSRNNERMWLLLEADLDVPMETRGELEALQALLDAHVDPQDYNIAARRRMVQFALHQRRHAQHFFPSSNPARAAEILRRNAYSAQHFYPWAALTLAKLYLTGRGVPRDEGEALRLVSLCETARPGNFPKKEAIPGDIVACLLLKARMHRNGWGAPPDEAAAGAAERAAESAYASATRRRLTAAELAPLFR</sequence>
<evidence type="ECO:0000313" key="2">
    <source>
        <dbReference type="EMBL" id="MFG6414462.1"/>
    </source>
</evidence>
<gene>
    <name evidence="2" type="ORF">ACG02S_11195</name>
</gene>
<comment type="caution">
    <text evidence="2">The sequence shown here is derived from an EMBL/GenBank/DDBJ whole genome shotgun (WGS) entry which is preliminary data.</text>
</comment>
<dbReference type="InterPro" id="IPR011990">
    <property type="entry name" value="TPR-like_helical_dom_sf"/>
</dbReference>
<dbReference type="Gene3D" id="1.25.40.10">
    <property type="entry name" value="Tetratricopeptide repeat domain"/>
    <property type="match status" value="1"/>
</dbReference>